<feature type="binding site" evidence="4">
    <location>
        <position position="73"/>
    </location>
    <ligand>
        <name>substrate</name>
    </ligand>
</feature>
<organism evidence="6 7">
    <name type="scientific">Rugosibacter aromaticivorans</name>
    <dbReference type="NCBI Taxonomy" id="1565605"/>
    <lineage>
        <taxon>Bacteria</taxon>
        <taxon>Pseudomonadati</taxon>
        <taxon>Pseudomonadota</taxon>
        <taxon>Betaproteobacteria</taxon>
        <taxon>Nitrosomonadales</taxon>
        <taxon>Sterolibacteriaceae</taxon>
        <taxon>Rugosibacter</taxon>
    </lineage>
</organism>
<dbReference type="SUPFAM" id="SSF100950">
    <property type="entry name" value="NagB/RpiA/CoA transferase-like"/>
    <property type="match status" value="1"/>
</dbReference>
<dbReference type="Pfam" id="PF01812">
    <property type="entry name" value="5-FTHF_cyc-lig"/>
    <property type="match status" value="1"/>
</dbReference>
<keyword evidence="5" id="KW-0479">Metal-binding</keyword>
<evidence type="ECO:0000256" key="5">
    <source>
        <dbReference type="RuleBase" id="RU361279"/>
    </source>
</evidence>
<dbReference type="Proteomes" id="UP000061603">
    <property type="component" value="Chromosome"/>
</dbReference>
<dbReference type="PANTHER" id="PTHR23407:SF1">
    <property type="entry name" value="5-FORMYLTETRAHYDROFOLATE CYCLO-LIGASE"/>
    <property type="match status" value="1"/>
</dbReference>
<keyword evidence="7" id="KW-1185">Reference proteome</keyword>
<dbReference type="HOGENOM" id="CLU_066245_0_1_4"/>
<dbReference type="Gene3D" id="3.40.50.10420">
    <property type="entry name" value="NagB/RpiA/CoA transferase-like"/>
    <property type="match status" value="1"/>
</dbReference>
<dbReference type="InterPro" id="IPR002698">
    <property type="entry name" value="FTHF_cligase"/>
</dbReference>
<protein>
    <recommendedName>
        <fullName evidence="5">5-formyltetrahydrofolate cyclo-ligase</fullName>
        <ecNumber evidence="5">6.3.3.2</ecNumber>
    </recommendedName>
</protein>
<keyword evidence="3 5" id="KW-0067">ATP-binding</keyword>
<evidence type="ECO:0000313" key="7">
    <source>
        <dbReference type="Proteomes" id="UP000061603"/>
    </source>
</evidence>
<evidence type="ECO:0000256" key="1">
    <source>
        <dbReference type="ARBA" id="ARBA00010638"/>
    </source>
</evidence>
<dbReference type="AlphaFoldDB" id="A0A0C5J705"/>
<accession>A0A0C5J705</accession>
<keyword evidence="5" id="KW-0460">Magnesium</keyword>
<reference evidence="6 7" key="1">
    <citation type="journal article" date="2015" name="Genome Announc.">
        <title>Complete Genome Sequence of a Novel Bacterium within the Family Rhodocyclaceae That Degrades Polycyclic Aromatic Hydrocarbons.</title>
        <authorList>
            <person name="Singleton D.R."/>
            <person name="Dickey A.N."/>
            <person name="Scholl E.H."/>
            <person name="Wright F.A."/>
            <person name="Aitken M.D."/>
        </authorList>
    </citation>
    <scope>NUCLEOTIDE SEQUENCE [LARGE SCALE GENOMIC DNA]</scope>
    <source>
        <strain evidence="7">PG1-Ca6</strain>
    </source>
</reference>
<dbReference type="GO" id="GO:0035999">
    <property type="term" value="P:tetrahydrofolate interconversion"/>
    <property type="evidence" value="ECO:0007669"/>
    <property type="project" value="TreeGrafter"/>
</dbReference>
<dbReference type="PANTHER" id="PTHR23407">
    <property type="entry name" value="ATPASE INHIBITOR/5-FORMYLTETRAHYDROFOLATE CYCLO-LIGASE"/>
    <property type="match status" value="1"/>
</dbReference>
<dbReference type="PIRSF" id="PIRSF006806">
    <property type="entry name" value="FTHF_cligase"/>
    <property type="match status" value="1"/>
</dbReference>
<evidence type="ECO:0000256" key="3">
    <source>
        <dbReference type="ARBA" id="ARBA00022840"/>
    </source>
</evidence>
<dbReference type="KEGG" id="rbu:PG1C_01120"/>
<dbReference type="PATRIC" id="fig|1565605.3.peg.235"/>
<evidence type="ECO:0000256" key="4">
    <source>
        <dbReference type="PIRSR" id="PIRSR006806-1"/>
    </source>
</evidence>
<comment type="cofactor">
    <cofactor evidence="5">
        <name>Mg(2+)</name>
        <dbReference type="ChEBI" id="CHEBI:18420"/>
    </cofactor>
</comment>
<dbReference type="GO" id="GO:0046872">
    <property type="term" value="F:metal ion binding"/>
    <property type="evidence" value="ECO:0007669"/>
    <property type="project" value="UniProtKB-KW"/>
</dbReference>
<proteinExistence type="inferred from homology"/>
<dbReference type="InterPro" id="IPR024185">
    <property type="entry name" value="FTHF_cligase-like_sf"/>
</dbReference>
<sequence>MPRDLAPAEDTADFSAFRAALRREKLAARLALEHTAHAGLSARIEAHLESFLLNVSAMQLENTLAFCAPTKNEFDASPLVSRLIQRISQCIWRAAMPVVIALDTPMIFRAWTPTTPMSSDRYGIPIPAVGEELAPSIVLLPMVAFDGAGYRLGYGGGYFDRTLAVQVPRPLTIGVGFELARVPSIRPQAHDVPLDVIVTEAGITLPRR</sequence>
<dbReference type="GO" id="GO:0009396">
    <property type="term" value="P:folic acid-containing compound biosynthetic process"/>
    <property type="evidence" value="ECO:0007669"/>
    <property type="project" value="TreeGrafter"/>
</dbReference>
<dbReference type="EC" id="6.3.3.2" evidence="5"/>
<dbReference type="GO" id="GO:0030272">
    <property type="term" value="F:5-formyltetrahydrofolate cyclo-ligase activity"/>
    <property type="evidence" value="ECO:0007669"/>
    <property type="project" value="UniProtKB-EC"/>
</dbReference>
<dbReference type="RefSeq" id="WP_202635624.1">
    <property type="nucleotide sequence ID" value="NZ_CP010554.1"/>
</dbReference>
<comment type="similarity">
    <text evidence="1 5">Belongs to the 5-formyltetrahydrofolate cyclo-ligase family.</text>
</comment>
<gene>
    <name evidence="6" type="ORF">PG1C_01120</name>
</gene>
<dbReference type="STRING" id="1565605.PG1C_01120"/>
<dbReference type="GO" id="GO:0005524">
    <property type="term" value="F:ATP binding"/>
    <property type="evidence" value="ECO:0007669"/>
    <property type="project" value="UniProtKB-KW"/>
</dbReference>
<evidence type="ECO:0000256" key="2">
    <source>
        <dbReference type="ARBA" id="ARBA00022741"/>
    </source>
</evidence>
<dbReference type="NCBIfam" id="TIGR02727">
    <property type="entry name" value="MTHFS_bact"/>
    <property type="match status" value="1"/>
</dbReference>
<comment type="catalytic activity">
    <reaction evidence="5">
        <text>(6S)-5-formyl-5,6,7,8-tetrahydrofolate + ATP = (6R)-5,10-methenyltetrahydrofolate + ADP + phosphate</text>
        <dbReference type="Rhea" id="RHEA:10488"/>
        <dbReference type="ChEBI" id="CHEBI:30616"/>
        <dbReference type="ChEBI" id="CHEBI:43474"/>
        <dbReference type="ChEBI" id="CHEBI:57455"/>
        <dbReference type="ChEBI" id="CHEBI:57457"/>
        <dbReference type="ChEBI" id="CHEBI:456216"/>
        <dbReference type="EC" id="6.3.3.2"/>
    </reaction>
</comment>
<name>A0A0C5J705_9PROT</name>
<keyword evidence="2 5" id="KW-0547">Nucleotide-binding</keyword>
<evidence type="ECO:0000313" key="6">
    <source>
        <dbReference type="EMBL" id="AJP47434.1"/>
    </source>
</evidence>
<dbReference type="InterPro" id="IPR037171">
    <property type="entry name" value="NagB/RpiA_transferase-like"/>
</dbReference>
<dbReference type="EMBL" id="CP010554">
    <property type="protein sequence ID" value="AJP47434.1"/>
    <property type="molecule type" value="Genomic_DNA"/>
</dbReference>